<dbReference type="OrthoDB" id="9809509at2"/>
<evidence type="ECO:0000259" key="1">
    <source>
        <dbReference type="Pfam" id="PF00892"/>
    </source>
</evidence>
<evidence type="ECO:0000313" key="3">
    <source>
        <dbReference type="Proteomes" id="UP000234752"/>
    </source>
</evidence>
<feature type="domain" description="EamA" evidence="1">
    <location>
        <begin position="157"/>
        <end position="291"/>
    </location>
</feature>
<dbReference type="KEGG" id="ncb:C0V82_19225"/>
<reference evidence="2 3" key="1">
    <citation type="submission" date="2017-12" db="EMBL/GenBank/DDBJ databases">
        <title>Genomes of bacteria within cyanobacterial aggregates.</title>
        <authorList>
            <person name="Cai H."/>
        </authorList>
    </citation>
    <scope>NUCLEOTIDE SEQUENCE [LARGE SCALE GENOMIC DNA]</scope>
    <source>
        <strain evidence="2 3">TH16</strain>
    </source>
</reference>
<feature type="domain" description="EamA" evidence="1">
    <location>
        <begin position="16"/>
        <end position="145"/>
    </location>
</feature>
<dbReference type="Proteomes" id="UP000234752">
    <property type="component" value="Chromosome eg_2"/>
</dbReference>
<evidence type="ECO:0000313" key="2">
    <source>
        <dbReference type="EMBL" id="AUN32495.1"/>
    </source>
</evidence>
<dbReference type="InterPro" id="IPR052756">
    <property type="entry name" value="Alkyne_AA_exporter"/>
</dbReference>
<accession>A0A2K9NJJ3</accession>
<gene>
    <name evidence="2" type="ORF">C0V82_19225</name>
</gene>
<protein>
    <submittedName>
        <fullName evidence="2">EamA family transporter</fullName>
    </submittedName>
</protein>
<sequence>MTALASPLPRSRFLPALAVLVTVVSWGSAFPSIRLALGGMDPLPLAAARFAMAGTLALIFLLVTRPRLPRGMDVVRFAACGGIGIALYNLLLNTGQKTVAAGAASFIVNVAPVLTVIFATLFLKERFRRWAWVGMGISMAGVGLIASGQPGGLRFGSGAMLLIGAALATATYFVLQRPLVARYGALPSSALTLAAGALWLSPWLGQGVQQALAASWQVQSALLFLALFPAAIGYAAWTYALGHFGAARGSNFLYMVPVVASTVAVPMTGELPVWTTLAGGVLALGGVALVNTKGRG</sequence>
<dbReference type="EMBL" id="CP025612">
    <property type="protein sequence ID" value="AUN32495.1"/>
    <property type="molecule type" value="Genomic_DNA"/>
</dbReference>
<dbReference type="InterPro" id="IPR000620">
    <property type="entry name" value="EamA_dom"/>
</dbReference>
<dbReference type="InterPro" id="IPR037185">
    <property type="entry name" value="EmrE-like"/>
</dbReference>
<dbReference type="AlphaFoldDB" id="A0A2K9NJJ3"/>
<proteinExistence type="predicted"/>
<keyword evidence="3" id="KW-1185">Reference proteome</keyword>
<dbReference type="Pfam" id="PF00892">
    <property type="entry name" value="EamA"/>
    <property type="match status" value="2"/>
</dbReference>
<name>A0A2K9NJJ3_9PROT</name>
<organism evidence="2 3">
    <name type="scientific">Niveispirillum cyanobacteriorum</name>
    <dbReference type="NCBI Taxonomy" id="1612173"/>
    <lineage>
        <taxon>Bacteria</taxon>
        <taxon>Pseudomonadati</taxon>
        <taxon>Pseudomonadota</taxon>
        <taxon>Alphaproteobacteria</taxon>
        <taxon>Rhodospirillales</taxon>
        <taxon>Azospirillaceae</taxon>
        <taxon>Niveispirillum</taxon>
    </lineage>
</organism>
<dbReference type="GO" id="GO:0016020">
    <property type="term" value="C:membrane"/>
    <property type="evidence" value="ECO:0007669"/>
    <property type="project" value="InterPro"/>
</dbReference>
<dbReference type="PANTHER" id="PTHR12715">
    <property type="entry name" value="TRANSPORTER, DRUG/METABOLITE EXPORTER FAMILY"/>
    <property type="match status" value="1"/>
</dbReference>
<dbReference type="Gene3D" id="1.10.3730.20">
    <property type="match status" value="1"/>
</dbReference>
<dbReference type="PANTHER" id="PTHR12715:SF4">
    <property type="entry name" value="EAMA DOMAIN-CONTAINING PROTEIN"/>
    <property type="match status" value="1"/>
</dbReference>
<dbReference type="SUPFAM" id="SSF103481">
    <property type="entry name" value="Multidrug resistance efflux transporter EmrE"/>
    <property type="match status" value="2"/>
</dbReference>